<name>A0ABQ6JXI2_9MICO</name>
<sequence length="126" mass="13032">MTDTTSTPTAEQPSATAAPENPYAAPRTESSAPASASNGFSIASLVLGIASIPTGWAIAGILAIVFGFLARSREPQGRTMSTWGIVLGFVGTFGWLVVAILGFAIAAPFALWGMGFGWGPDFFDVF</sequence>
<protein>
    <recommendedName>
        <fullName evidence="3">DUF4190 domain-containing protein</fullName>
    </recommendedName>
</protein>
<evidence type="ECO:0000256" key="1">
    <source>
        <dbReference type="SAM" id="MobiDB-lite"/>
    </source>
</evidence>
<keyword evidence="2" id="KW-1133">Transmembrane helix</keyword>
<comment type="caution">
    <text evidence="4">The sequence shown here is derived from an EMBL/GenBank/DDBJ whole genome shotgun (WGS) entry which is preliminary data.</text>
</comment>
<feature type="transmembrane region" description="Helical" evidence="2">
    <location>
        <begin position="82"/>
        <end position="112"/>
    </location>
</feature>
<organism evidence="4 5">
    <name type="scientific">Homoserinibacter gongjuensis</name>
    <dbReference type="NCBI Taxonomy" id="1162968"/>
    <lineage>
        <taxon>Bacteria</taxon>
        <taxon>Bacillati</taxon>
        <taxon>Actinomycetota</taxon>
        <taxon>Actinomycetes</taxon>
        <taxon>Micrococcales</taxon>
        <taxon>Microbacteriaceae</taxon>
        <taxon>Homoserinibacter</taxon>
    </lineage>
</organism>
<accession>A0ABQ6JXI2</accession>
<dbReference type="Pfam" id="PF13828">
    <property type="entry name" value="DUF4190"/>
    <property type="match status" value="1"/>
</dbReference>
<evidence type="ECO:0000256" key="2">
    <source>
        <dbReference type="SAM" id="Phobius"/>
    </source>
</evidence>
<feature type="transmembrane region" description="Helical" evidence="2">
    <location>
        <begin position="42"/>
        <end position="70"/>
    </location>
</feature>
<reference evidence="5" key="1">
    <citation type="journal article" date="2019" name="Int. J. Syst. Evol. Microbiol.">
        <title>The Global Catalogue of Microorganisms (GCM) 10K type strain sequencing project: providing services to taxonomists for standard genome sequencing and annotation.</title>
        <authorList>
            <consortium name="The Broad Institute Genomics Platform"/>
            <consortium name="The Broad Institute Genome Sequencing Center for Infectious Disease"/>
            <person name="Wu L."/>
            <person name="Ma J."/>
        </authorList>
    </citation>
    <scope>NUCLEOTIDE SEQUENCE [LARGE SCALE GENOMIC DNA]</scope>
    <source>
        <strain evidence="5">NBRC 108755</strain>
    </source>
</reference>
<evidence type="ECO:0000259" key="3">
    <source>
        <dbReference type="Pfam" id="PF13828"/>
    </source>
</evidence>
<feature type="domain" description="DUF4190" evidence="3">
    <location>
        <begin position="41"/>
        <end position="97"/>
    </location>
</feature>
<dbReference type="EMBL" id="BSVA01000001">
    <property type="protein sequence ID" value="GMA93012.1"/>
    <property type="molecule type" value="Genomic_DNA"/>
</dbReference>
<dbReference type="InterPro" id="IPR025241">
    <property type="entry name" value="DUF4190"/>
</dbReference>
<gene>
    <name evidence="4" type="ORF">GCM10025869_35410</name>
</gene>
<dbReference type="RefSeq" id="WP_284301749.1">
    <property type="nucleotide sequence ID" value="NZ_BSVA01000001.1"/>
</dbReference>
<feature type="compositionally biased region" description="Polar residues" evidence="1">
    <location>
        <begin position="1"/>
        <end position="15"/>
    </location>
</feature>
<proteinExistence type="predicted"/>
<dbReference type="Proteomes" id="UP001157069">
    <property type="component" value="Unassembled WGS sequence"/>
</dbReference>
<keyword evidence="2" id="KW-0472">Membrane</keyword>
<evidence type="ECO:0000313" key="4">
    <source>
        <dbReference type="EMBL" id="GMA93012.1"/>
    </source>
</evidence>
<keyword evidence="5" id="KW-1185">Reference proteome</keyword>
<evidence type="ECO:0000313" key="5">
    <source>
        <dbReference type="Proteomes" id="UP001157069"/>
    </source>
</evidence>
<feature type="region of interest" description="Disordered" evidence="1">
    <location>
        <begin position="1"/>
        <end position="36"/>
    </location>
</feature>
<keyword evidence="2" id="KW-0812">Transmembrane</keyword>